<sequence>MKKYILTSLSVASFLALSSCKTDFDQNVSSIKPTNGDADFSNYVSLGNSLTSGFRDNALYLDGQKESYPSIIAAQMKLAGGGEFKQPLMPNNTGGFTDLKDDKGNIIYPGKLNLQVVSGTLSPIPSAPAAALDNITSGGPYNNMGVPGAKSYHLLADSYGNADFAKAGKANPYFARFASSSSTSVIKDAVAKKPTFFSLWIGNNDVLSYATSGGAGKDQKGNINPATYGSNDISDPQVVAGSIEQVVLALKAAGTTKGILANIPDVSTIPFFTTVPAMPITGLTADQVAALNSAQAYGKYNAGLATAKGAGLLSDAEYQQRLIKFTAGATINGAVIVDKDLTNLSALGLPSYRQTTAKDMIILPASTLLKSGSGTQTALEDQYVLTEKEAAKVATAVTAYNAAIAAIAQKYGLAFVDANAKMKELSSQSGIQYNGVKYTATFVTGGAFSLDGVHLTGRGYAVIANEFIKAINKTYKSTLTQVNPNDYSGVKFP</sequence>
<dbReference type="Gene3D" id="3.40.50.1110">
    <property type="entry name" value="SGNH hydrolase"/>
    <property type="match status" value="2"/>
</dbReference>
<dbReference type="InterPro" id="IPR001087">
    <property type="entry name" value="GDSL"/>
</dbReference>
<dbReference type="SUPFAM" id="SSF52266">
    <property type="entry name" value="SGNH hydrolase"/>
    <property type="match status" value="2"/>
</dbReference>
<dbReference type="PANTHER" id="PTHR30383:SF5">
    <property type="entry name" value="SGNH HYDROLASE-TYPE ESTERASE DOMAIN-CONTAINING PROTEIN"/>
    <property type="match status" value="1"/>
</dbReference>
<dbReference type="Proteomes" id="UP000189738">
    <property type="component" value="Chromosome"/>
</dbReference>
<dbReference type="PANTHER" id="PTHR30383">
    <property type="entry name" value="THIOESTERASE 1/PROTEASE 1/LYSOPHOSPHOLIPASE L1"/>
    <property type="match status" value="1"/>
</dbReference>
<feature type="signal peptide" evidence="1">
    <location>
        <begin position="1"/>
        <end position="18"/>
    </location>
</feature>
<feature type="chain" id="PRO_5014546537" evidence="1">
    <location>
        <begin position="19"/>
        <end position="493"/>
    </location>
</feature>
<dbReference type="InterPro" id="IPR036514">
    <property type="entry name" value="SGNH_hydro_sf"/>
</dbReference>
<protein>
    <submittedName>
        <fullName evidence="3">G-D-S-L family lipolytic protein</fullName>
    </submittedName>
</protein>
<reference evidence="3" key="2">
    <citation type="submission" date="2016-06" db="EMBL/GenBank/DDBJ databases">
        <authorList>
            <person name="Nicholson A.C."/>
        </authorList>
    </citation>
    <scope>NUCLEOTIDE SEQUENCE [LARGE SCALE GENOMIC DNA]</scope>
    <source>
        <strain evidence="3">E6809</strain>
    </source>
</reference>
<dbReference type="EMBL" id="CP014339">
    <property type="protein sequence ID" value="AQX49861.1"/>
    <property type="molecule type" value="Genomic_DNA"/>
</dbReference>
<gene>
    <name evidence="2" type="ORF">AYC66_03875</name>
    <name evidence="3" type="ORF">BAY09_17240</name>
</gene>
<keyword evidence="1" id="KW-0732">Signal</keyword>
<dbReference type="InterPro" id="IPR051532">
    <property type="entry name" value="Ester_Hydrolysis_Enzymes"/>
</dbReference>
<evidence type="ECO:0000313" key="3">
    <source>
        <dbReference type="EMBL" id="OPB51036.1"/>
    </source>
</evidence>
<dbReference type="AlphaFoldDB" id="A0A1T3DCM3"/>
<dbReference type="RefSeq" id="WP_078412022.1">
    <property type="nucleotide sequence ID" value="NZ_CP014339.1"/>
</dbReference>
<reference evidence="2 4" key="1">
    <citation type="submission" date="2016-02" db="EMBL/GenBank/DDBJ databases">
        <authorList>
            <person name="Nicholson A.C."/>
            <person name="Humrighouse B.W."/>
            <person name="Loparev V."/>
            <person name="Emery B."/>
            <person name="Graziano J."/>
            <person name="McQuiston J.R."/>
        </authorList>
    </citation>
    <scope>NUCLEOTIDE SEQUENCE [LARGE SCALE GENOMIC DNA]</scope>
    <source>
        <strain evidence="2 4">E6809</strain>
    </source>
</reference>
<dbReference type="PROSITE" id="PS51257">
    <property type="entry name" value="PROKAR_LIPOPROTEIN"/>
    <property type="match status" value="1"/>
</dbReference>
<accession>A0A1T3DCM3</accession>
<evidence type="ECO:0000256" key="1">
    <source>
        <dbReference type="SAM" id="SignalP"/>
    </source>
</evidence>
<dbReference type="EMBL" id="MAHS01000004">
    <property type="protein sequence ID" value="OPB51036.1"/>
    <property type="molecule type" value="Genomic_DNA"/>
</dbReference>
<dbReference type="GO" id="GO:0004622">
    <property type="term" value="F:phosphatidylcholine lysophospholipase activity"/>
    <property type="evidence" value="ECO:0007669"/>
    <property type="project" value="TreeGrafter"/>
</dbReference>
<evidence type="ECO:0000313" key="2">
    <source>
        <dbReference type="EMBL" id="AQX49861.1"/>
    </source>
</evidence>
<evidence type="ECO:0000313" key="4">
    <source>
        <dbReference type="Proteomes" id="UP000189738"/>
    </source>
</evidence>
<name>A0A1T3DCM3_9FLAO</name>
<organism evidence="3">
    <name type="scientific">Elizabethkingia anophelis</name>
    <dbReference type="NCBI Taxonomy" id="1117645"/>
    <lineage>
        <taxon>Bacteria</taxon>
        <taxon>Pseudomonadati</taxon>
        <taxon>Bacteroidota</taxon>
        <taxon>Flavobacteriia</taxon>
        <taxon>Flavobacteriales</taxon>
        <taxon>Weeksellaceae</taxon>
        <taxon>Elizabethkingia</taxon>
    </lineage>
</organism>
<proteinExistence type="predicted"/>
<dbReference type="Pfam" id="PF00657">
    <property type="entry name" value="Lipase_GDSL"/>
    <property type="match status" value="1"/>
</dbReference>